<keyword evidence="2" id="KW-1185">Reference proteome</keyword>
<dbReference type="AlphaFoldDB" id="A0AA41QY03"/>
<gene>
    <name evidence="1" type="ORF">MQH31_17240</name>
</gene>
<comment type="caution">
    <text evidence="1">The sequence shown here is derived from an EMBL/GenBank/DDBJ whole genome shotgun (WGS) entry which is preliminary data.</text>
</comment>
<evidence type="ECO:0000313" key="1">
    <source>
        <dbReference type="EMBL" id="MCI4659550.1"/>
    </source>
</evidence>
<protein>
    <submittedName>
        <fullName evidence="1">Uncharacterized protein</fullName>
    </submittedName>
</protein>
<evidence type="ECO:0000313" key="2">
    <source>
        <dbReference type="Proteomes" id="UP001165341"/>
    </source>
</evidence>
<dbReference type="EMBL" id="JALGAR010000006">
    <property type="protein sequence ID" value="MCI4659550.1"/>
    <property type="molecule type" value="Genomic_DNA"/>
</dbReference>
<name>A0AA41QY03_9MICO</name>
<accession>A0AA41QY03</accession>
<proteinExistence type="predicted"/>
<organism evidence="1 2">
    <name type="scientific">Cryobacterium zhongshanensis</name>
    <dbReference type="NCBI Taxonomy" id="2928153"/>
    <lineage>
        <taxon>Bacteria</taxon>
        <taxon>Bacillati</taxon>
        <taxon>Actinomycetota</taxon>
        <taxon>Actinomycetes</taxon>
        <taxon>Micrococcales</taxon>
        <taxon>Microbacteriaceae</taxon>
        <taxon>Cryobacterium</taxon>
    </lineage>
</organism>
<dbReference type="RefSeq" id="WP_243013042.1">
    <property type="nucleotide sequence ID" value="NZ_JALGAR010000006.1"/>
</dbReference>
<sequence length="125" mass="13603">MSTSTHHQTSLTEEVATEKQQAFDAIVAGMVARSEAVAARSSKAEKRYITVLVTMPHVKKYGQKPTMSLTYGCSFAVEVGDAVLCPPTRLHTRWTRGVVTDLEGSGYRGPVKYVAPFGAKKQQKG</sequence>
<dbReference type="Proteomes" id="UP001165341">
    <property type="component" value="Unassembled WGS sequence"/>
</dbReference>
<reference evidence="1" key="1">
    <citation type="submission" date="2022-03" db="EMBL/GenBank/DDBJ databases">
        <title>Cryobacterium sp. nov. strain ZS14-85, isolated from Antarctic soil.</title>
        <authorList>
            <person name="Li J."/>
            <person name="Niu G."/>
        </authorList>
    </citation>
    <scope>NUCLEOTIDE SEQUENCE</scope>
    <source>
        <strain evidence="1">ZS14-85</strain>
    </source>
</reference>